<evidence type="ECO:0000313" key="3">
    <source>
        <dbReference type="Proteomes" id="UP000006765"/>
    </source>
</evidence>
<keyword evidence="3" id="KW-1185">Reference proteome</keyword>
<organism evidence="2 3">
    <name type="scientific">Oceaniovalibus guishaninsula JLT2003</name>
    <dbReference type="NCBI Taxonomy" id="1231392"/>
    <lineage>
        <taxon>Bacteria</taxon>
        <taxon>Pseudomonadati</taxon>
        <taxon>Pseudomonadota</taxon>
        <taxon>Alphaproteobacteria</taxon>
        <taxon>Rhodobacterales</taxon>
        <taxon>Roseobacteraceae</taxon>
        <taxon>Oceaniovalibus</taxon>
    </lineage>
</organism>
<keyword evidence="1" id="KW-0812">Transmembrane</keyword>
<feature type="transmembrane region" description="Helical" evidence="1">
    <location>
        <begin position="150"/>
        <end position="169"/>
    </location>
</feature>
<dbReference type="EMBL" id="AMGO01000036">
    <property type="protein sequence ID" value="EKE44165.1"/>
    <property type="molecule type" value="Genomic_DNA"/>
</dbReference>
<reference evidence="2 3" key="1">
    <citation type="journal article" date="2012" name="J. Bacteriol.">
        <title>Draft Genome Sequence of Oceaniovalibus guishaninsula JLT2003T.</title>
        <authorList>
            <person name="Tang K."/>
            <person name="Liu K."/>
            <person name="Jiao N."/>
        </authorList>
    </citation>
    <scope>NUCLEOTIDE SEQUENCE [LARGE SCALE GENOMIC DNA]</scope>
    <source>
        <strain evidence="2 3">JLT2003</strain>
    </source>
</reference>
<accession>K2I5J3</accession>
<feature type="transmembrane region" description="Helical" evidence="1">
    <location>
        <begin position="181"/>
        <end position="209"/>
    </location>
</feature>
<dbReference type="STRING" id="1231392.OCGS_1681"/>
<feature type="transmembrane region" description="Helical" evidence="1">
    <location>
        <begin position="295"/>
        <end position="312"/>
    </location>
</feature>
<feature type="transmembrane region" description="Helical" evidence="1">
    <location>
        <begin position="350"/>
        <end position="369"/>
    </location>
</feature>
<feature type="transmembrane region" description="Helical" evidence="1">
    <location>
        <begin position="12"/>
        <end position="36"/>
    </location>
</feature>
<dbReference type="RefSeq" id="WP_007426833.1">
    <property type="nucleotide sequence ID" value="NZ_AMGO01000036.1"/>
</dbReference>
<dbReference type="OrthoDB" id="7860845at2"/>
<feature type="transmembrane region" description="Helical" evidence="1">
    <location>
        <begin position="89"/>
        <end position="110"/>
    </location>
</feature>
<comment type="caution">
    <text evidence="2">The sequence shown here is derived from an EMBL/GenBank/DDBJ whole genome shotgun (WGS) entry which is preliminary data.</text>
</comment>
<name>K2I5J3_9RHOB</name>
<evidence type="ECO:0008006" key="4">
    <source>
        <dbReference type="Google" id="ProtNLM"/>
    </source>
</evidence>
<feature type="transmembrane region" description="Helical" evidence="1">
    <location>
        <begin position="268"/>
        <end position="289"/>
    </location>
</feature>
<keyword evidence="1" id="KW-1133">Transmembrane helix</keyword>
<sequence length="518" mass="54711">MRPAIGWTNAALRAVLALGIAAFVLLTLIGLTGIVYDNQHFGDTSFIFGAAWRVYTGMQPGIDFGHFYGGFTSGAIALAMHLFGPTMHAWAQAALMLFAAAWGIAIAICWRHVSATIWLSAGLLLAALLFTLHPLEVSQSVTRIWSAHSFLYNRIGLAQAILCALFVAFRSETRRREAATGLLLGIVCVAAAYTKPTFVILALALPLALIVQRRWSAILGVGLGMVGTLALFDPDLRQYRASWNYVQASVGTREDSEIVSLIRKSVQILLAQPVAVTLLAAALMAAWRILRFGPATVAGLAIVFAAATGMAATMGGGGSLGQMALPLICAAAICLAGIAADGLSLRSFPMATSLVLLAAFGGPHLLNLAGATAEARQFRDAPLIATGPYAAYHVTTDNEDANSARQYAMLADGLEALAAMGAGADTGIVADNGVSFEFAMLARPVGGFPLWPRPNSPEFAGDPVLDPAIDVVLLAHAPTEIRAVLRDALPGAFDLCRRTVYWNVYTRRGARWATCTAS</sequence>
<feature type="transmembrane region" description="Helical" evidence="1">
    <location>
        <begin position="324"/>
        <end position="344"/>
    </location>
</feature>
<keyword evidence="1" id="KW-0472">Membrane</keyword>
<protein>
    <recommendedName>
        <fullName evidence="4">Glycosyltransferase RgtA/B/C/D-like domain-containing protein</fullName>
    </recommendedName>
</protein>
<evidence type="ECO:0000256" key="1">
    <source>
        <dbReference type="SAM" id="Phobius"/>
    </source>
</evidence>
<proteinExistence type="predicted"/>
<evidence type="ECO:0000313" key="2">
    <source>
        <dbReference type="EMBL" id="EKE44165.1"/>
    </source>
</evidence>
<feature type="transmembrane region" description="Helical" evidence="1">
    <location>
        <begin position="215"/>
        <end position="232"/>
    </location>
</feature>
<dbReference type="Proteomes" id="UP000006765">
    <property type="component" value="Unassembled WGS sequence"/>
</dbReference>
<feature type="transmembrane region" description="Helical" evidence="1">
    <location>
        <begin position="117"/>
        <end position="135"/>
    </location>
</feature>
<gene>
    <name evidence="2" type="ORF">OCGS_1681</name>
</gene>
<dbReference type="AlphaFoldDB" id="K2I5J3"/>